<dbReference type="InterPro" id="IPR048395">
    <property type="entry name" value="Glyco_hydro_31_C"/>
</dbReference>
<dbReference type="PANTHER" id="PTHR22762:SF133">
    <property type="entry name" value="P-TYPE DOMAIN-CONTAINING PROTEIN"/>
    <property type="match status" value="1"/>
</dbReference>
<proteinExistence type="inferred from homology"/>
<feature type="domain" description="Glycoside hydrolase family 31 TIM barrel" evidence="8">
    <location>
        <begin position="251"/>
        <end position="543"/>
    </location>
</feature>
<evidence type="ECO:0000256" key="5">
    <source>
        <dbReference type="ARBA" id="ARBA00041343"/>
    </source>
</evidence>
<dbReference type="CDD" id="cd14752">
    <property type="entry name" value="GH31_N"/>
    <property type="match status" value="1"/>
</dbReference>
<comment type="similarity">
    <text evidence="1 6">Belongs to the glycosyl hydrolase 31 family.</text>
</comment>
<dbReference type="Gene3D" id="2.60.40.1760">
    <property type="entry name" value="glycosyl hydrolase (family 31)"/>
    <property type="match status" value="1"/>
</dbReference>
<dbReference type="GO" id="GO:0004553">
    <property type="term" value="F:hydrolase activity, hydrolyzing O-glycosyl compounds"/>
    <property type="evidence" value="ECO:0007669"/>
    <property type="project" value="InterPro"/>
</dbReference>
<dbReference type="GeneID" id="20643827"/>
<dbReference type="Pfam" id="PF01055">
    <property type="entry name" value="Glyco_hydro_31_2nd"/>
    <property type="match status" value="2"/>
</dbReference>
<evidence type="ECO:0000256" key="6">
    <source>
        <dbReference type="RuleBase" id="RU361185"/>
    </source>
</evidence>
<dbReference type="Pfam" id="PF13802">
    <property type="entry name" value="Gal_mutarotas_2"/>
    <property type="match status" value="1"/>
</dbReference>
<keyword evidence="7" id="KW-0732">Signal</keyword>
<dbReference type="AlphaFoldDB" id="G4ZEG5"/>
<evidence type="ECO:0000259" key="9">
    <source>
        <dbReference type="Pfam" id="PF13802"/>
    </source>
</evidence>
<evidence type="ECO:0000256" key="3">
    <source>
        <dbReference type="ARBA" id="ARBA00023180"/>
    </source>
</evidence>
<dbReference type="PROSITE" id="PS00129">
    <property type="entry name" value="GLYCOSYL_HYDROL_F31_1"/>
    <property type="match status" value="1"/>
</dbReference>
<dbReference type="KEGG" id="psoj:PHYSODRAFT_315239"/>
<dbReference type="SUPFAM" id="SSF51011">
    <property type="entry name" value="Glycosyl hydrolase domain"/>
    <property type="match status" value="1"/>
</dbReference>
<evidence type="ECO:0000256" key="4">
    <source>
        <dbReference type="ARBA" id="ARBA00023295"/>
    </source>
</evidence>
<dbReference type="Gene3D" id="2.60.40.1180">
    <property type="entry name" value="Golgi alpha-mannosidase II"/>
    <property type="match status" value="2"/>
</dbReference>
<dbReference type="GO" id="GO:0005975">
    <property type="term" value="P:carbohydrate metabolic process"/>
    <property type="evidence" value="ECO:0007669"/>
    <property type="project" value="InterPro"/>
</dbReference>
<dbReference type="SUPFAM" id="SSF51445">
    <property type="entry name" value="(Trans)glycosidases"/>
    <property type="match status" value="1"/>
</dbReference>
<feature type="signal peptide" evidence="7">
    <location>
        <begin position="1"/>
        <end position="26"/>
    </location>
</feature>
<protein>
    <recommendedName>
        <fullName evidence="5">Maltase</fullName>
    </recommendedName>
</protein>
<feature type="domain" description="Glycosyl hydrolase family 31 C-terminal" evidence="10">
    <location>
        <begin position="585"/>
        <end position="675"/>
    </location>
</feature>
<feature type="domain" description="Glycoside hydrolase family 31 N-terminal" evidence="9">
    <location>
        <begin position="82"/>
        <end position="216"/>
    </location>
</feature>
<dbReference type="InterPro" id="IPR025887">
    <property type="entry name" value="Glyco_hydro_31_N_dom"/>
</dbReference>
<evidence type="ECO:0000313" key="11">
    <source>
        <dbReference type="EMBL" id="EGZ18430.1"/>
    </source>
</evidence>
<dbReference type="InterPro" id="IPR000322">
    <property type="entry name" value="Glyco_hydro_31_TIM"/>
</dbReference>
<evidence type="ECO:0000259" key="8">
    <source>
        <dbReference type="Pfam" id="PF01055"/>
    </source>
</evidence>
<dbReference type="GO" id="GO:0030246">
    <property type="term" value="F:carbohydrate binding"/>
    <property type="evidence" value="ECO:0007669"/>
    <property type="project" value="InterPro"/>
</dbReference>
<feature type="domain" description="Glycoside hydrolase family 31 TIM barrel" evidence="8">
    <location>
        <begin position="545"/>
        <end position="577"/>
    </location>
</feature>
<dbReference type="SMR" id="G4ZEG5"/>
<accession>G4ZEG5</accession>
<dbReference type="InParanoid" id="G4ZEG5"/>
<dbReference type="InterPro" id="IPR017853">
    <property type="entry name" value="GH"/>
</dbReference>
<dbReference type="CDD" id="cd06602">
    <property type="entry name" value="GH31_MGAM_SI_GAA"/>
    <property type="match status" value="1"/>
</dbReference>
<dbReference type="InterPro" id="IPR011013">
    <property type="entry name" value="Gal_mutarotase_sf_dom"/>
</dbReference>
<dbReference type="PANTHER" id="PTHR22762">
    <property type="entry name" value="ALPHA-GLUCOSIDASE"/>
    <property type="match status" value="1"/>
</dbReference>
<reference evidence="11 12" key="1">
    <citation type="journal article" date="2006" name="Science">
        <title>Phytophthora genome sequences uncover evolutionary origins and mechanisms of pathogenesis.</title>
        <authorList>
            <person name="Tyler B.M."/>
            <person name="Tripathy S."/>
            <person name="Zhang X."/>
            <person name="Dehal P."/>
            <person name="Jiang R.H."/>
            <person name="Aerts A."/>
            <person name="Arredondo F.D."/>
            <person name="Baxter L."/>
            <person name="Bensasson D."/>
            <person name="Beynon J.L."/>
            <person name="Chapman J."/>
            <person name="Damasceno C.M."/>
            <person name="Dorrance A.E."/>
            <person name="Dou D."/>
            <person name="Dickerman A.W."/>
            <person name="Dubchak I.L."/>
            <person name="Garbelotto M."/>
            <person name="Gijzen M."/>
            <person name="Gordon S.G."/>
            <person name="Govers F."/>
            <person name="Grunwald N.J."/>
            <person name="Huang W."/>
            <person name="Ivors K.L."/>
            <person name="Jones R.W."/>
            <person name="Kamoun S."/>
            <person name="Krampis K."/>
            <person name="Lamour K.H."/>
            <person name="Lee M.K."/>
            <person name="McDonald W.H."/>
            <person name="Medina M."/>
            <person name="Meijer H.J."/>
            <person name="Nordberg E.K."/>
            <person name="Maclean D.J."/>
            <person name="Ospina-Giraldo M.D."/>
            <person name="Morris P.F."/>
            <person name="Phuntumart V."/>
            <person name="Putnam N.H."/>
            <person name="Rash S."/>
            <person name="Rose J.K."/>
            <person name="Sakihama Y."/>
            <person name="Salamov A.A."/>
            <person name="Savidor A."/>
            <person name="Scheuring C.F."/>
            <person name="Smith B.M."/>
            <person name="Sobral B.W."/>
            <person name="Terry A."/>
            <person name="Torto-Alalibo T.A."/>
            <person name="Win J."/>
            <person name="Xu Z."/>
            <person name="Zhang H."/>
            <person name="Grigoriev I.V."/>
            <person name="Rokhsar D.S."/>
            <person name="Boore J.L."/>
        </authorList>
    </citation>
    <scope>NUCLEOTIDE SEQUENCE [LARGE SCALE GENOMIC DNA]</scope>
    <source>
        <strain evidence="11 12">P6497</strain>
    </source>
</reference>
<dbReference type="EMBL" id="JH159154">
    <property type="protein sequence ID" value="EGZ18430.1"/>
    <property type="molecule type" value="Genomic_DNA"/>
</dbReference>
<dbReference type="InterPro" id="IPR030458">
    <property type="entry name" value="Glyco_hydro_31_AS"/>
</dbReference>
<evidence type="ECO:0000259" key="10">
    <source>
        <dbReference type="Pfam" id="PF21365"/>
    </source>
</evidence>
<name>G4ZEG5_PHYSP</name>
<evidence type="ECO:0000256" key="1">
    <source>
        <dbReference type="ARBA" id="ARBA00007806"/>
    </source>
</evidence>
<gene>
    <name evidence="11" type="ORF">PHYSODRAFT_315239</name>
</gene>
<dbReference type="RefSeq" id="XP_009527488.1">
    <property type="nucleotide sequence ID" value="XM_009529193.1"/>
</dbReference>
<dbReference type="Proteomes" id="UP000002640">
    <property type="component" value="Unassembled WGS sequence"/>
</dbReference>
<dbReference type="SUPFAM" id="SSF74650">
    <property type="entry name" value="Galactose mutarotase-like"/>
    <property type="match status" value="1"/>
</dbReference>
<organism evidence="11 12">
    <name type="scientific">Phytophthora sojae (strain P6497)</name>
    <name type="common">Soybean stem and root rot agent</name>
    <name type="synonym">Phytophthora megasperma f. sp. glycines</name>
    <dbReference type="NCBI Taxonomy" id="1094619"/>
    <lineage>
        <taxon>Eukaryota</taxon>
        <taxon>Sar</taxon>
        <taxon>Stramenopiles</taxon>
        <taxon>Oomycota</taxon>
        <taxon>Peronosporomycetes</taxon>
        <taxon>Peronosporales</taxon>
        <taxon>Peronosporaceae</taxon>
        <taxon>Phytophthora</taxon>
    </lineage>
</organism>
<evidence type="ECO:0000256" key="7">
    <source>
        <dbReference type="SAM" id="SignalP"/>
    </source>
</evidence>
<dbReference type="Pfam" id="PF21365">
    <property type="entry name" value="Glyco_hydro_31_3rd"/>
    <property type="match status" value="1"/>
</dbReference>
<keyword evidence="2 6" id="KW-0378">Hydrolase</keyword>
<feature type="chain" id="PRO_5003471996" description="Maltase" evidence="7">
    <location>
        <begin position="27"/>
        <end position="815"/>
    </location>
</feature>
<keyword evidence="12" id="KW-1185">Reference proteome</keyword>
<dbReference type="Gene3D" id="3.20.20.80">
    <property type="entry name" value="Glycosidases"/>
    <property type="match status" value="2"/>
</dbReference>
<dbReference type="InterPro" id="IPR013780">
    <property type="entry name" value="Glyco_hydro_b"/>
</dbReference>
<dbReference type="OMA" id="NYTASPF"/>
<evidence type="ECO:0000256" key="2">
    <source>
        <dbReference type="ARBA" id="ARBA00022801"/>
    </source>
</evidence>
<sequence>MRQFRPMRFLLIALAATCHFSSGVQAAVIETSYLTTSGYFVSNVDDSGTALKLQLTRNSTVANATYGDDIDALVVEVTKSSNDAVRVKVADDAGERWQVPFSLDSTTTFTYTSSPFTFQVTRKADGYLLFDSSALSLVIKDKYVQVATAVSSDVNVFGFGETTQTHLRVQSGDKRTLWARDQGSANVNVNLYGSHPFFMGVNGDGHAHGVLLLNSNGMDMTLEDDKVVYQTIGGILDFHIIAAYTTLIGRPKLMPYWSFGFHHCRYGYNSSAALREVVRQYKAHEIPLDVMWADIDYMHDYEDFTLDPVNFPEADMTELLAEIHVADQKFVPIVDPGIPDDDDLDAYTRGLEMDIFMKDSDGAPYLGQVWPGPTYFPDFFHPQAESYWAEQFTRMHALMAYDGIWIDMNELSNFCNGLNVTSQTTCCLVCADDESEWNSPLFAINNDGDQTAINYKTVSASAQQYGGVLQYDAHNLYGFTEAIATNAALESVLNKRAFVLSRSTFVGSGAHTAHWTGDNAATWNDLQWSIPTILNFGMYGVPMGANPQETYVWDSVAEIGRKFIGMRYRLLPYLYTLGYEAHATGLPIACALFFEFPGDANARASPYVDNQFMLGSSLLVVPVLTEGATNVTGYVPLGVWYDLFDYSKMESTGAAVAWNVSLYDMPVLVRGGSVLPMHQAALTSTTARNSSYDLLVALSANGSASGVLYQDDIEAVNGDEQSTIVEFSVSGAALSNKVAQNNYNGEDFTDAIANVVVLGVSEGPSRVTATPAALAIDVSSANLSVVQDFTVVRMSFDTFLQVLIVLLPYQNVSTI</sequence>
<keyword evidence="4 6" id="KW-0326">Glycosidase</keyword>
<evidence type="ECO:0000313" key="12">
    <source>
        <dbReference type="Proteomes" id="UP000002640"/>
    </source>
</evidence>
<keyword evidence="3" id="KW-0325">Glycoprotein</keyword>